<proteinExistence type="predicted"/>
<evidence type="ECO:0000313" key="1">
    <source>
        <dbReference type="EMBL" id="CAA6821625.1"/>
    </source>
</evidence>
<protein>
    <recommendedName>
        <fullName evidence="2">Gliding motility lipoprotein GldD</fullName>
    </recommendedName>
</protein>
<sequence length="210" mass="24346">MRLLLFLVGLTLTIACTEDRIPIPKPRVYPNVNYPARNYVQFDKNYCAFSFKYPDYMIFERDSMLVNQAAKHPCWFTMKVPSLDGSIHFTYTNIGGDSINKKLFDVLSDSYTLSEKHNIKATGRTTEDFIDRERNLYAITFNVDGDVASPYHFRLTDSLNHAVWASLYFNTRPNADSMAPVVAFVKEDLEKMIESFEWNEYSKSTPIEKE</sequence>
<accession>A0A6S6TQQ4</accession>
<organism evidence="1">
    <name type="scientific">uncultured Aureispira sp</name>
    <dbReference type="NCBI Taxonomy" id="1331704"/>
    <lineage>
        <taxon>Bacteria</taxon>
        <taxon>Pseudomonadati</taxon>
        <taxon>Bacteroidota</taxon>
        <taxon>Saprospiria</taxon>
        <taxon>Saprospirales</taxon>
        <taxon>Saprospiraceae</taxon>
        <taxon>Aureispira</taxon>
        <taxon>environmental samples</taxon>
    </lineage>
</organism>
<evidence type="ECO:0008006" key="2">
    <source>
        <dbReference type="Google" id="ProtNLM"/>
    </source>
</evidence>
<dbReference type="InterPro" id="IPR019850">
    <property type="entry name" value="GldD-like"/>
</dbReference>
<dbReference type="PROSITE" id="PS51257">
    <property type="entry name" value="PROKAR_LIPOPROTEIN"/>
    <property type="match status" value="1"/>
</dbReference>
<gene>
    <name evidence="1" type="ORF">HELGO_WM45670</name>
</gene>
<reference evidence="1" key="1">
    <citation type="submission" date="2020-01" db="EMBL/GenBank/DDBJ databases">
        <authorList>
            <person name="Meier V. D."/>
            <person name="Meier V D."/>
        </authorList>
    </citation>
    <scope>NUCLEOTIDE SEQUENCE</scope>
    <source>
        <strain evidence="1">HLG_WM_MAG_10</strain>
    </source>
</reference>
<dbReference type="AlphaFoldDB" id="A0A6S6TQQ4"/>
<dbReference type="Pfam" id="PF25593">
    <property type="entry name" value="GldD_lipo"/>
    <property type="match status" value="1"/>
</dbReference>
<name>A0A6S6TQQ4_9BACT</name>
<dbReference type="EMBL" id="CACVAQ010000299">
    <property type="protein sequence ID" value="CAA6821625.1"/>
    <property type="molecule type" value="Genomic_DNA"/>
</dbReference>